<proteinExistence type="predicted"/>
<dbReference type="AlphaFoldDB" id="F9CW61"/>
<feature type="region of interest" description="Disordered" evidence="1">
    <location>
        <begin position="20"/>
        <end position="55"/>
    </location>
</feature>
<accession>F9CW61</accession>
<evidence type="ECO:0000256" key="1">
    <source>
        <dbReference type="SAM" id="MobiDB-lite"/>
    </source>
</evidence>
<feature type="compositionally biased region" description="Basic and acidic residues" evidence="1">
    <location>
        <begin position="27"/>
        <end position="47"/>
    </location>
</feature>
<dbReference type="Proteomes" id="UP000004440">
    <property type="component" value="Unassembled WGS sequence"/>
</dbReference>
<protein>
    <submittedName>
        <fullName evidence="2">Uncharacterized protein</fullName>
    </submittedName>
</protein>
<evidence type="ECO:0000313" key="2">
    <source>
        <dbReference type="EMBL" id="EGP93513.1"/>
    </source>
</evidence>
<evidence type="ECO:0000313" key="3">
    <source>
        <dbReference type="Proteomes" id="UP000004440"/>
    </source>
</evidence>
<comment type="caution">
    <text evidence="2">The sequence shown here is derived from an EMBL/GenBank/DDBJ whole genome shotgun (WGS) entry which is preliminary data.</text>
</comment>
<reference evidence="2 3" key="1">
    <citation type="journal article" date="2011" name="J. Bacteriol.">
        <title>Genome Sequence of an Ammonia-Oxidizing Soil Archaeon, "Candidatus Nitrosoarchaeum koreensis" MY1.</title>
        <authorList>
            <person name="Kim B.K."/>
            <person name="Jung M.Y."/>
            <person name="Yu D.S."/>
            <person name="Park S.J."/>
            <person name="Oh T.K."/>
            <person name="Rhee S.K."/>
            <person name="Kim J.F."/>
        </authorList>
    </citation>
    <scope>NUCLEOTIDE SEQUENCE [LARGE SCALE GENOMIC DNA]</scope>
    <source>
        <strain evidence="2 3">MY1</strain>
    </source>
</reference>
<sequence length="55" mass="5732">MAFAAIFAMVTPMDVAVAQPSSAMPDGEYKDGDHEGKSCPSKEKKTASSDVGLNI</sequence>
<keyword evidence="3" id="KW-1185">Reference proteome</keyword>
<organism evidence="2 3">
    <name type="scientific">Nitrosarchaeum koreense MY1</name>
    <dbReference type="NCBI Taxonomy" id="1001994"/>
    <lineage>
        <taxon>Archaea</taxon>
        <taxon>Nitrososphaerota</taxon>
        <taxon>Nitrososphaeria</taxon>
        <taxon>Nitrosopumilales</taxon>
        <taxon>Nitrosopumilaceae</taxon>
        <taxon>Nitrosarchaeum</taxon>
    </lineage>
</organism>
<name>F9CW61_9ARCH</name>
<gene>
    <name evidence="2" type="ORF">MY1_0751</name>
</gene>
<dbReference type="EMBL" id="AFPU01000001">
    <property type="protein sequence ID" value="EGP93513.1"/>
    <property type="molecule type" value="Genomic_DNA"/>
</dbReference>